<feature type="domain" description="EamA" evidence="2">
    <location>
        <begin position="154"/>
        <end position="286"/>
    </location>
</feature>
<gene>
    <name evidence="3" type="ORF">A2196_00305</name>
</gene>
<evidence type="ECO:0000313" key="4">
    <source>
        <dbReference type="Proteomes" id="UP000176751"/>
    </source>
</evidence>
<dbReference type="GO" id="GO:0016020">
    <property type="term" value="C:membrane"/>
    <property type="evidence" value="ECO:0007669"/>
    <property type="project" value="InterPro"/>
</dbReference>
<evidence type="ECO:0000259" key="2">
    <source>
        <dbReference type="Pfam" id="PF00892"/>
    </source>
</evidence>
<keyword evidence="1" id="KW-0812">Transmembrane</keyword>
<organism evidence="3 4">
    <name type="scientific">Candidatus Curtissbacteria bacterium RIFOXYA1_FULL_41_14</name>
    <dbReference type="NCBI Taxonomy" id="1797737"/>
    <lineage>
        <taxon>Bacteria</taxon>
        <taxon>Candidatus Curtissiibacteriota</taxon>
    </lineage>
</organism>
<protein>
    <recommendedName>
        <fullName evidence="2">EamA domain-containing protein</fullName>
    </recommendedName>
</protein>
<feature type="transmembrane region" description="Helical" evidence="1">
    <location>
        <begin position="89"/>
        <end position="110"/>
    </location>
</feature>
<dbReference type="InterPro" id="IPR000620">
    <property type="entry name" value="EamA_dom"/>
</dbReference>
<accession>A0A1F5HAM4</accession>
<proteinExistence type="predicted"/>
<feature type="transmembrane region" description="Helical" evidence="1">
    <location>
        <begin position="182"/>
        <end position="203"/>
    </location>
</feature>
<dbReference type="STRING" id="1797737.A2196_00305"/>
<dbReference type="InterPro" id="IPR037185">
    <property type="entry name" value="EmrE-like"/>
</dbReference>
<dbReference type="Pfam" id="PF00892">
    <property type="entry name" value="EamA"/>
    <property type="match status" value="2"/>
</dbReference>
<feature type="transmembrane region" description="Helical" evidence="1">
    <location>
        <begin position="215"/>
        <end position="237"/>
    </location>
</feature>
<feature type="domain" description="EamA" evidence="2">
    <location>
        <begin position="2"/>
        <end position="133"/>
    </location>
</feature>
<dbReference type="Gene3D" id="1.10.3730.20">
    <property type="match status" value="1"/>
</dbReference>
<name>A0A1F5HAM4_9BACT</name>
<comment type="caution">
    <text evidence="3">The sequence shown here is derived from an EMBL/GenBank/DDBJ whole genome shotgun (WGS) entry which is preliminary data.</text>
</comment>
<reference evidence="3 4" key="1">
    <citation type="journal article" date="2016" name="Nat. Commun.">
        <title>Thousands of microbial genomes shed light on interconnected biogeochemical processes in an aquifer system.</title>
        <authorList>
            <person name="Anantharaman K."/>
            <person name="Brown C.T."/>
            <person name="Hug L.A."/>
            <person name="Sharon I."/>
            <person name="Castelle C.J."/>
            <person name="Probst A.J."/>
            <person name="Thomas B.C."/>
            <person name="Singh A."/>
            <person name="Wilkins M.J."/>
            <person name="Karaoz U."/>
            <person name="Brodie E.L."/>
            <person name="Williams K.H."/>
            <person name="Hubbard S.S."/>
            <person name="Banfield J.F."/>
        </authorList>
    </citation>
    <scope>NUCLEOTIDE SEQUENCE [LARGE SCALE GENOMIC DNA]</scope>
</reference>
<feature type="transmembrane region" description="Helical" evidence="1">
    <location>
        <begin position="31"/>
        <end position="49"/>
    </location>
</feature>
<evidence type="ECO:0000313" key="3">
    <source>
        <dbReference type="EMBL" id="OGE01139.1"/>
    </source>
</evidence>
<feature type="transmembrane region" description="Helical" evidence="1">
    <location>
        <begin position="116"/>
        <end position="132"/>
    </location>
</feature>
<dbReference type="Proteomes" id="UP000176751">
    <property type="component" value="Unassembled WGS sequence"/>
</dbReference>
<feature type="transmembrane region" description="Helical" evidence="1">
    <location>
        <begin position="243"/>
        <end position="264"/>
    </location>
</feature>
<keyword evidence="1" id="KW-1133">Transmembrane helix</keyword>
<feature type="transmembrane region" description="Helical" evidence="1">
    <location>
        <begin position="6"/>
        <end position="24"/>
    </location>
</feature>
<dbReference type="PANTHER" id="PTHR22911">
    <property type="entry name" value="ACYL-MALONYL CONDENSING ENZYME-RELATED"/>
    <property type="match status" value="1"/>
</dbReference>
<evidence type="ECO:0000256" key="1">
    <source>
        <dbReference type="SAM" id="Phobius"/>
    </source>
</evidence>
<feature type="transmembrane region" description="Helical" evidence="1">
    <location>
        <begin position="271"/>
        <end position="289"/>
    </location>
</feature>
<feature type="transmembrane region" description="Helical" evidence="1">
    <location>
        <begin position="153"/>
        <end position="170"/>
    </location>
</feature>
<feature type="transmembrane region" description="Helical" evidence="1">
    <location>
        <begin position="55"/>
        <end position="77"/>
    </location>
</feature>
<sequence length="290" mass="31476">MWFFFAFAAAVIAAISVIISKELLKGVSASVLTWGQIVLSTPIIALFLFKEGFPQLGIGFFIATFGSVIVYTLSKILSYKSIRMSDLSLVYPLISLGPVFTFLVALFPPLSEKPTILSSVGVFVTLTGTYLLNVSAAKEGIFSPVKVLLKNKAPLLMLASVIVGSVAIIFDKVAINNTSPRSPIFALFFENLGISALAPALYLRNKSFILQITSNFKSFLILGILVAFSSVFAFWAISEGPVGLTATIFRTQSLYVLLFGFLFLKDRPKRETLIGSLIMILGIYLIKAGS</sequence>
<dbReference type="SUPFAM" id="SSF103481">
    <property type="entry name" value="Multidrug resistance efflux transporter EmrE"/>
    <property type="match status" value="2"/>
</dbReference>
<keyword evidence="1" id="KW-0472">Membrane</keyword>
<dbReference type="AlphaFoldDB" id="A0A1F5HAM4"/>
<dbReference type="EMBL" id="MFCA01000029">
    <property type="protein sequence ID" value="OGE01139.1"/>
    <property type="molecule type" value="Genomic_DNA"/>
</dbReference>